<comment type="caution">
    <text evidence="2">The sequence shown here is derived from an EMBL/GenBank/DDBJ whole genome shotgun (WGS) entry which is preliminary data.</text>
</comment>
<dbReference type="Proteomes" id="UP001201812">
    <property type="component" value="Unassembled WGS sequence"/>
</dbReference>
<protein>
    <recommendedName>
        <fullName evidence="4">Folate receptor-like domain-containing protein</fullName>
    </recommendedName>
</protein>
<sequence length="121" mass="13803">MRLAILLWISSAISLSTLLDAVHSQIEGACSRKCHYEGYVVQVANTWEVTSGTCESWANYVECRKECGDWNEDWERFAHALEIHACAHYVASSSNGYSISISLLTFLSLYVLYHYRELFVI</sequence>
<accession>A0AAD4R6B0</accession>
<evidence type="ECO:0000256" key="1">
    <source>
        <dbReference type="SAM" id="SignalP"/>
    </source>
</evidence>
<name>A0AAD4R6B0_9BILA</name>
<dbReference type="AlphaFoldDB" id="A0AAD4R6B0"/>
<reference evidence="2" key="1">
    <citation type="submission" date="2022-01" db="EMBL/GenBank/DDBJ databases">
        <title>Genome Sequence Resource for Two Populations of Ditylenchus destructor, the Migratory Endoparasitic Phytonematode.</title>
        <authorList>
            <person name="Zhang H."/>
            <person name="Lin R."/>
            <person name="Xie B."/>
        </authorList>
    </citation>
    <scope>NUCLEOTIDE SEQUENCE</scope>
    <source>
        <strain evidence="2">BazhouSP</strain>
    </source>
</reference>
<evidence type="ECO:0000313" key="3">
    <source>
        <dbReference type="Proteomes" id="UP001201812"/>
    </source>
</evidence>
<proteinExistence type="predicted"/>
<dbReference type="EMBL" id="JAKKPZ010000016">
    <property type="protein sequence ID" value="KAI1713121.1"/>
    <property type="molecule type" value="Genomic_DNA"/>
</dbReference>
<keyword evidence="1" id="KW-0732">Signal</keyword>
<gene>
    <name evidence="2" type="ORF">DdX_09193</name>
</gene>
<feature type="chain" id="PRO_5041941035" description="Folate receptor-like domain-containing protein" evidence="1">
    <location>
        <begin position="25"/>
        <end position="121"/>
    </location>
</feature>
<keyword evidence="3" id="KW-1185">Reference proteome</keyword>
<evidence type="ECO:0000313" key="2">
    <source>
        <dbReference type="EMBL" id="KAI1713121.1"/>
    </source>
</evidence>
<organism evidence="2 3">
    <name type="scientific">Ditylenchus destructor</name>
    <dbReference type="NCBI Taxonomy" id="166010"/>
    <lineage>
        <taxon>Eukaryota</taxon>
        <taxon>Metazoa</taxon>
        <taxon>Ecdysozoa</taxon>
        <taxon>Nematoda</taxon>
        <taxon>Chromadorea</taxon>
        <taxon>Rhabditida</taxon>
        <taxon>Tylenchina</taxon>
        <taxon>Tylenchomorpha</taxon>
        <taxon>Sphaerularioidea</taxon>
        <taxon>Anguinidae</taxon>
        <taxon>Anguininae</taxon>
        <taxon>Ditylenchus</taxon>
    </lineage>
</organism>
<evidence type="ECO:0008006" key="4">
    <source>
        <dbReference type="Google" id="ProtNLM"/>
    </source>
</evidence>
<feature type="signal peptide" evidence="1">
    <location>
        <begin position="1"/>
        <end position="24"/>
    </location>
</feature>